<evidence type="ECO:0000256" key="1">
    <source>
        <dbReference type="SAM" id="MobiDB-lite"/>
    </source>
</evidence>
<proteinExistence type="predicted"/>
<evidence type="ECO:0008006" key="4">
    <source>
        <dbReference type="Google" id="ProtNLM"/>
    </source>
</evidence>
<name>A0A2S3Z8D4_9MICO</name>
<gene>
    <name evidence="2" type="ORF">C3B59_14525</name>
</gene>
<protein>
    <recommendedName>
        <fullName evidence="4">Growth inhibitor PemK</fullName>
    </recommendedName>
</protein>
<dbReference type="OrthoDB" id="5184628at2"/>
<organism evidence="2 3">
    <name type="scientific">Cryobacterium zongtaii</name>
    <dbReference type="NCBI Taxonomy" id="1259217"/>
    <lineage>
        <taxon>Bacteria</taxon>
        <taxon>Bacillati</taxon>
        <taxon>Actinomycetota</taxon>
        <taxon>Actinomycetes</taxon>
        <taxon>Micrococcales</taxon>
        <taxon>Microbacteriaceae</taxon>
        <taxon>Cryobacterium</taxon>
    </lineage>
</organism>
<dbReference type="InterPro" id="IPR003477">
    <property type="entry name" value="PemK-like"/>
</dbReference>
<evidence type="ECO:0000313" key="3">
    <source>
        <dbReference type="Proteomes" id="UP000237104"/>
    </source>
</evidence>
<sequence>MFRTRQLLTAVRSALFGSPTVGVPRTGTAPGQSGPDATIELDPTTVRRAGWGYAPETDGALDPGEIVWTWVPYEELDGRGKDRPVVVMATLSEGNMLAVQLTSTDRSGNADYLPLGEGPWDPARRPSWAGLARVFQVRQGGVRREGTVVDAARYRMIERALRTRYGWR</sequence>
<dbReference type="RefSeq" id="WP_103431933.1">
    <property type="nucleotide sequence ID" value="NZ_PPXF01000058.1"/>
</dbReference>
<feature type="region of interest" description="Disordered" evidence="1">
    <location>
        <begin position="20"/>
        <end position="40"/>
    </location>
</feature>
<accession>A0A2S3Z8D4</accession>
<dbReference type="AlphaFoldDB" id="A0A2S3Z8D4"/>
<dbReference type="Proteomes" id="UP000237104">
    <property type="component" value="Unassembled WGS sequence"/>
</dbReference>
<dbReference type="GO" id="GO:0003677">
    <property type="term" value="F:DNA binding"/>
    <property type="evidence" value="ECO:0007669"/>
    <property type="project" value="InterPro"/>
</dbReference>
<dbReference type="EMBL" id="PPXF01000058">
    <property type="protein sequence ID" value="POH61807.1"/>
    <property type="molecule type" value="Genomic_DNA"/>
</dbReference>
<reference evidence="2 3" key="1">
    <citation type="submission" date="2018-01" db="EMBL/GenBank/DDBJ databases">
        <title>Cryobacterium sp. nov., from glaciers in China.</title>
        <authorList>
            <person name="Liu Q."/>
            <person name="Xin Y.-H."/>
        </authorList>
    </citation>
    <scope>NUCLEOTIDE SEQUENCE [LARGE SCALE GENOMIC DNA]</scope>
    <source>
        <strain evidence="2 3">TMB1-8</strain>
    </source>
</reference>
<dbReference type="Pfam" id="PF02452">
    <property type="entry name" value="PemK_toxin"/>
    <property type="match status" value="1"/>
</dbReference>
<evidence type="ECO:0000313" key="2">
    <source>
        <dbReference type="EMBL" id="POH61807.1"/>
    </source>
</evidence>
<comment type="caution">
    <text evidence="2">The sequence shown here is derived from an EMBL/GenBank/DDBJ whole genome shotgun (WGS) entry which is preliminary data.</text>
</comment>